<organism evidence="2 3">
    <name type="scientific">Candidatus Kaiserbacteria bacterium RIFCSPLOWO2_01_FULL_54_20</name>
    <dbReference type="NCBI Taxonomy" id="1798513"/>
    <lineage>
        <taxon>Bacteria</taxon>
        <taxon>Candidatus Kaiseribacteriota</taxon>
    </lineage>
</organism>
<reference evidence="2 3" key="1">
    <citation type="journal article" date="2016" name="Nat. Commun.">
        <title>Thousands of microbial genomes shed light on interconnected biogeochemical processes in an aquifer system.</title>
        <authorList>
            <person name="Anantharaman K."/>
            <person name="Brown C.T."/>
            <person name="Hug L.A."/>
            <person name="Sharon I."/>
            <person name="Castelle C.J."/>
            <person name="Probst A.J."/>
            <person name="Thomas B.C."/>
            <person name="Singh A."/>
            <person name="Wilkins M.J."/>
            <person name="Karaoz U."/>
            <person name="Brodie E.L."/>
            <person name="Williams K.H."/>
            <person name="Hubbard S.S."/>
            <person name="Banfield J.F."/>
        </authorList>
    </citation>
    <scope>NUCLEOTIDE SEQUENCE [LARGE SCALE GENOMIC DNA]</scope>
</reference>
<name>A0A1F6EJE0_9BACT</name>
<evidence type="ECO:0000256" key="1">
    <source>
        <dbReference type="ARBA" id="ARBA00022801"/>
    </source>
</evidence>
<dbReference type="GO" id="GO:0016787">
    <property type="term" value="F:hydrolase activity"/>
    <property type="evidence" value="ECO:0007669"/>
    <property type="project" value="UniProtKB-KW"/>
</dbReference>
<dbReference type="Proteomes" id="UP000178427">
    <property type="component" value="Unassembled WGS sequence"/>
</dbReference>
<gene>
    <name evidence="2" type="ORF">A3A40_00885</name>
</gene>
<dbReference type="STRING" id="1798513.A3A40_00885"/>
<dbReference type="InterPro" id="IPR005754">
    <property type="entry name" value="Sortase"/>
</dbReference>
<evidence type="ECO:0008006" key="4">
    <source>
        <dbReference type="Google" id="ProtNLM"/>
    </source>
</evidence>
<dbReference type="InterPro" id="IPR023365">
    <property type="entry name" value="Sortase_dom-sf"/>
</dbReference>
<evidence type="ECO:0000313" key="3">
    <source>
        <dbReference type="Proteomes" id="UP000178427"/>
    </source>
</evidence>
<dbReference type="Gene3D" id="2.40.260.10">
    <property type="entry name" value="Sortase"/>
    <property type="match status" value="1"/>
</dbReference>
<accession>A0A1F6EJE0</accession>
<dbReference type="CDD" id="cd00004">
    <property type="entry name" value="Sortase"/>
    <property type="match status" value="1"/>
</dbReference>
<keyword evidence="1" id="KW-0378">Hydrolase</keyword>
<dbReference type="SUPFAM" id="SSF63817">
    <property type="entry name" value="Sortase"/>
    <property type="match status" value="1"/>
</dbReference>
<dbReference type="Pfam" id="PF04203">
    <property type="entry name" value="Sortase"/>
    <property type="match status" value="1"/>
</dbReference>
<dbReference type="AlphaFoldDB" id="A0A1F6EJE0"/>
<proteinExistence type="predicted"/>
<comment type="caution">
    <text evidence="2">The sequence shown here is derived from an EMBL/GenBank/DDBJ whole genome shotgun (WGS) entry which is preliminary data.</text>
</comment>
<protein>
    <recommendedName>
        <fullName evidence="4">Sortase</fullName>
    </recommendedName>
</protein>
<evidence type="ECO:0000313" key="2">
    <source>
        <dbReference type="EMBL" id="OGG73770.1"/>
    </source>
</evidence>
<dbReference type="EMBL" id="MFMA01000037">
    <property type="protein sequence ID" value="OGG73770.1"/>
    <property type="molecule type" value="Genomic_DNA"/>
</dbReference>
<sequence>MYRFDAMTRPETSGKRAPAPVFAAATIVIFFLSLSAAESVGFVPCYVDGTECAPETVSLSNLPELGTDIEVKPQSGEMPQYIALPERIVISDIDLDLPVQNIESRDISVLYENLKNGPIRYVDSARLGEEGNVLIFGHSSRLPVVKNQMYKAFNRVSELKRGDSITVSGGGRKYIYSVVSVERKDIEDPKSVISLAKDGKRLTLVTCDTLTGETARFVLEAELVAVL</sequence>